<dbReference type="PRINTS" id="PR00080">
    <property type="entry name" value="SDRFAMILY"/>
</dbReference>
<dbReference type="InterPro" id="IPR036291">
    <property type="entry name" value="NAD(P)-bd_dom_sf"/>
</dbReference>
<gene>
    <name evidence="2" type="ORF">EGO53_17280</name>
</gene>
<dbReference type="Proteomes" id="UP000317572">
    <property type="component" value="Chromosome"/>
</dbReference>
<sequence>MQTEKDVIAVITGSSKGIGKGIAKELGRQGAIVYVTGRDQESVEKVVSEITHAGGQGVAVVCDMSDDAQIARLFKQVEQKHGYLNILVNNATTLNSQMGVKPFWEATIHLADILDVGLRSHHVATWHAARLLLAGGCGLIVNVSFYADAKVHDPAYYASKAGLDKLAASYAEHFAPFNVSAVSLWPGFVATETMVELANSDPKTRALRDTLGFESPEFCGRVVWALFSDPNLKALSGSTLLTAEMGEHYNIIDNNGHIPKSLRQLYGNPPAEHDIMNKQAGNENKKV</sequence>
<organism evidence="2 3">
    <name type="scientific">Serratia liquefaciens</name>
    <dbReference type="NCBI Taxonomy" id="614"/>
    <lineage>
        <taxon>Bacteria</taxon>
        <taxon>Pseudomonadati</taxon>
        <taxon>Pseudomonadota</taxon>
        <taxon>Gammaproteobacteria</taxon>
        <taxon>Enterobacterales</taxon>
        <taxon>Yersiniaceae</taxon>
        <taxon>Serratia</taxon>
    </lineage>
</organism>
<dbReference type="EMBL" id="CP033893">
    <property type="protein sequence ID" value="QDL33443.1"/>
    <property type="molecule type" value="Genomic_DNA"/>
</dbReference>
<comment type="similarity">
    <text evidence="1">Belongs to the short-chain dehydrogenases/reductases (SDR) family.</text>
</comment>
<dbReference type="PANTHER" id="PTHR44147">
    <property type="entry name" value="DEHYDROGENASE/REDUCTASE SDR FAMILY MEMBER 1"/>
    <property type="match status" value="1"/>
</dbReference>
<evidence type="ECO:0000313" key="3">
    <source>
        <dbReference type="Proteomes" id="UP000317572"/>
    </source>
</evidence>
<proteinExistence type="inferred from homology"/>
<dbReference type="STRING" id="614.XJ20_18105"/>
<dbReference type="InterPro" id="IPR002347">
    <property type="entry name" value="SDR_fam"/>
</dbReference>
<dbReference type="Gene3D" id="3.40.50.720">
    <property type="entry name" value="NAD(P)-binding Rossmann-like Domain"/>
    <property type="match status" value="1"/>
</dbReference>
<dbReference type="AlphaFoldDB" id="A0A515CZ51"/>
<dbReference type="Pfam" id="PF00106">
    <property type="entry name" value="adh_short"/>
    <property type="match status" value="1"/>
</dbReference>
<accession>A0A515CZ51</accession>
<dbReference type="SUPFAM" id="SSF51735">
    <property type="entry name" value="NAD(P)-binding Rossmann-fold domains"/>
    <property type="match status" value="1"/>
</dbReference>
<name>A0A515CZ51_SERLI</name>
<evidence type="ECO:0000256" key="1">
    <source>
        <dbReference type="RuleBase" id="RU000363"/>
    </source>
</evidence>
<dbReference type="RefSeq" id="WP_142815756.1">
    <property type="nucleotide sequence ID" value="NZ_CAMITJ010000001.1"/>
</dbReference>
<dbReference type="PRINTS" id="PR00081">
    <property type="entry name" value="GDHRDH"/>
</dbReference>
<reference evidence="2 3" key="1">
    <citation type="submission" date="2018-11" db="EMBL/GenBank/DDBJ databases">
        <title>The first complete genome of Serratia liquefaciens isolated from metalophyte plant revel distinctness adaptive mechanisms in an extreme habitat.</title>
        <authorList>
            <person name="Caneschi W.L."/>
            <person name="Sanchez A.B."/>
            <person name="Felestrino E.B."/>
            <person name="Assis R.A.B."/>
            <person name="Lemes C.G.C."/>
            <person name="Cordeiro I.F."/>
            <person name="Fonseca N.P."/>
            <person name="Villa M."/>
            <person name="Vieira I.T."/>
            <person name="Moraes L.A."/>
            <person name="Kamino L.H.Y."/>
            <person name="do Carmo F."/>
            <person name="Garcia C.M."/>
            <person name="Almeida N.F."/>
            <person name="Silva R.S."/>
            <person name="Ferro J.A."/>
            <person name="Ferro M.I.T."/>
            <person name="Varani A.M."/>
            <person name="Ferreira R.M."/>
            <person name="dos Santos V.L."/>
            <person name="Silva U.C."/>
            <person name="Setubal J.C."/>
            <person name="Moreira L.M."/>
        </authorList>
    </citation>
    <scope>NUCLEOTIDE SEQUENCE [LARGE SCALE GENOMIC DNA]</scope>
    <source>
        <strain evidence="2 3">FG3</strain>
    </source>
</reference>
<protein>
    <submittedName>
        <fullName evidence="2">SDR family NAD(P)-dependent oxidoreductase</fullName>
    </submittedName>
</protein>
<evidence type="ECO:0000313" key="2">
    <source>
        <dbReference type="EMBL" id="QDL33443.1"/>
    </source>
</evidence>
<dbReference type="PANTHER" id="PTHR44147:SF2">
    <property type="entry name" value="DEHYDROGENASE_REDUCTASE SDR FAMILY MEMBER 1"/>
    <property type="match status" value="1"/>
</dbReference>